<dbReference type="InterPro" id="IPR008927">
    <property type="entry name" value="6-PGluconate_DH-like_C_sf"/>
</dbReference>
<dbReference type="Proteomes" id="UP001209922">
    <property type="component" value="Unassembled WGS sequence"/>
</dbReference>
<dbReference type="InterPro" id="IPR000669">
    <property type="entry name" value="Mannitol_DH"/>
</dbReference>
<evidence type="ECO:0000256" key="1">
    <source>
        <dbReference type="ARBA" id="ARBA00023002"/>
    </source>
</evidence>
<proteinExistence type="predicted"/>
<gene>
    <name evidence="4" type="ORF">OK345_11085</name>
</gene>
<comment type="caution">
    <text evidence="4">The sequence shown here is derived from an EMBL/GenBank/DDBJ whole genome shotgun (WGS) entry which is preliminary data.</text>
</comment>
<protein>
    <submittedName>
        <fullName evidence="4">Mannitol dehydrogenase family protein</fullName>
    </submittedName>
</protein>
<dbReference type="EMBL" id="JAPCHY010000009">
    <property type="protein sequence ID" value="MCW4473047.1"/>
    <property type="molecule type" value="Genomic_DNA"/>
</dbReference>
<evidence type="ECO:0000259" key="2">
    <source>
        <dbReference type="Pfam" id="PF01232"/>
    </source>
</evidence>
<evidence type="ECO:0000313" key="4">
    <source>
        <dbReference type="EMBL" id="MCW4473047.1"/>
    </source>
</evidence>
<evidence type="ECO:0000259" key="3">
    <source>
        <dbReference type="Pfam" id="PF08125"/>
    </source>
</evidence>
<accession>A0ABT3JX28</accession>
<feature type="domain" description="Mannitol dehydrogenase C-terminal" evidence="3">
    <location>
        <begin position="283"/>
        <end position="468"/>
    </location>
</feature>
<dbReference type="InterPro" id="IPR013328">
    <property type="entry name" value="6PGD_dom2"/>
</dbReference>
<reference evidence="4 5" key="1">
    <citation type="submission" date="2022-10" db="EMBL/GenBank/DDBJ databases">
        <title>Xanthomonas sp. H13-6.</title>
        <authorList>
            <person name="Liu X."/>
            <person name="Deng Z."/>
            <person name="Jiang Y."/>
            <person name="Yu T."/>
            <person name="Ai J."/>
        </authorList>
    </citation>
    <scope>NUCLEOTIDE SEQUENCE [LARGE SCALE GENOMIC DNA]</scope>
    <source>
        <strain evidence="4 5">H13-6</strain>
    </source>
</reference>
<dbReference type="Gene3D" id="1.10.1040.10">
    <property type="entry name" value="N-(1-d-carboxylethyl)-l-norvaline Dehydrogenase, domain 2"/>
    <property type="match status" value="1"/>
</dbReference>
<dbReference type="Pfam" id="PF08125">
    <property type="entry name" value="Mannitol_dh_C"/>
    <property type="match status" value="1"/>
</dbReference>
<keyword evidence="5" id="KW-1185">Reference proteome</keyword>
<dbReference type="PANTHER" id="PTHR43362:SF1">
    <property type="entry name" value="MANNITOL DEHYDROGENASE 2-RELATED"/>
    <property type="match status" value="1"/>
</dbReference>
<dbReference type="InterPro" id="IPR013131">
    <property type="entry name" value="Mannitol_DH_N"/>
</dbReference>
<dbReference type="InterPro" id="IPR036291">
    <property type="entry name" value="NAD(P)-bd_dom_sf"/>
</dbReference>
<dbReference type="InterPro" id="IPR013118">
    <property type="entry name" value="Mannitol_DH_C"/>
</dbReference>
<dbReference type="SUPFAM" id="SSF51735">
    <property type="entry name" value="NAD(P)-binding Rossmann-fold domains"/>
    <property type="match status" value="1"/>
</dbReference>
<name>A0ABT3JX28_9XANT</name>
<dbReference type="SUPFAM" id="SSF48179">
    <property type="entry name" value="6-phosphogluconate dehydrogenase C-terminal domain-like"/>
    <property type="match status" value="1"/>
</dbReference>
<dbReference type="RefSeq" id="WP_265128037.1">
    <property type="nucleotide sequence ID" value="NZ_JAPCHY010000009.1"/>
</dbReference>
<organism evidence="4 5">
    <name type="scientific">Xanthomonas chitinilytica</name>
    <dbReference type="NCBI Taxonomy" id="2989819"/>
    <lineage>
        <taxon>Bacteria</taxon>
        <taxon>Pseudomonadati</taxon>
        <taxon>Pseudomonadota</taxon>
        <taxon>Gammaproteobacteria</taxon>
        <taxon>Lysobacterales</taxon>
        <taxon>Lysobacteraceae</taxon>
        <taxon>Xanthomonas</taxon>
    </lineage>
</organism>
<sequence length="489" mass="52289">MTDLPRLSDATLSALPSAIARPAYDRAATRIGIVHFGPGAFHRAHQAAYLDDLLGDEPDWAICGVSLHSSGVRDALRAQDGLYTLALLGEHPGLRVIGAIRELLCARDEQPAVLARLADPAVRIVTLTITEKGYCLAGDGLDFAHPDIAHDLASPDTPDSAIGYLVAGLRARRRLGLKPYTVLSCDNLADNGGRLRRAVLQFAQRIDPALAAWIESEASFPRSMVDSITPASDDALRARVSARTGLADAWPVQREAYAQWVVEDDFRNGRPAFERAGVTMSDDIAGYDRAKLRLLNGPHSALAYLGSLMDLGTVAEAMRDPSLAGFVERLMREDIAPGLAAMRGFDPDAYAGAILARFRNPAIRHRLSQIAWDGSQKLPVRLLGSIADALAGGRRIDRLCLPVAAWMHFVRRQARDGVALVDPLNDALTAIGRAASGDARADVTAFLRIDSVFAPLSGDARFVDALRGGYASLGDADAAEVARALAATG</sequence>
<dbReference type="PRINTS" id="PR00084">
    <property type="entry name" value="MTLDHDRGNASE"/>
</dbReference>
<dbReference type="InterPro" id="IPR050988">
    <property type="entry name" value="Mannitol_DH/Oxidoreductase"/>
</dbReference>
<dbReference type="Pfam" id="PF01232">
    <property type="entry name" value="Mannitol_dh"/>
    <property type="match status" value="1"/>
</dbReference>
<dbReference type="PANTHER" id="PTHR43362">
    <property type="entry name" value="MANNITOL DEHYDROGENASE DSF1-RELATED"/>
    <property type="match status" value="1"/>
</dbReference>
<evidence type="ECO:0000313" key="5">
    <source>
        <dbReference type="Proteomes" id="UP001209922"/>
    </source>
</evidence>
<dbReference type="Gene3D" id="3.40.50.720">
    <property type="entry name" value="NAD(P)-binding Rossmann-like Domain"/>
    <property type="match status" value="1"/>
</dbReference>
<feature type="domain" description="Mannitol dehydrogenase N-terminal" evidence="2">
    <location>
        <begin position="32"/>
        <end position="274"/>
    </location>
</feature>
<keyword evidence="1" id="KW-0560">Oxidoreductase</keyword>